<evidence type="ECO:0000256" key="1">
    <source>
        <dbReference type="ARBA" id="ARBA00022679"/>
    </source>
</evidence>
<dbReference type="CDD" id="cd04301">
    <property type="entry name" value="NAT_SF"/>
    <property type="match status" value="1"/>
</dbReference>
<dbReference type="InterPro" id="IPR000182">
    <property type="entry name" value="GNAT_dom"/>
</dbReference>
<dbReference type="EMBL" id="JABUFE010000003">
    <property type="protein sequence ID" value="NSX54593.1"/>
    <property type="molecule type" value="Genomic_DNA"/>
</dbReference>
<evidence type="ECO:0000313" key="4">
    <source>
        <dbReference type="EMBL" id="NSX54593.1"/>
    </source>
</evidence>
<keyword evidence="1" id="KW-0808">Transferase</keyword>
<evidence type="ECO:0000259" key="3">
    <source>
        <dbReference type="PROSITE" id="PS51186"/>
    </source>
</evidence>
<name>A0ABX2IWU4_9RHOB</name>
<evidence type="ECO:0000313" key="5">
    <source>
        <dbReference type="Proteomes" id="UP000777935"/>
    </source>
</evidence>
<gene>
    <name evidence="4" type="ORF">HRQ87_07220</name>
</gene>
<feature type="domain" description="N-acetyltransferase" evidence="3">
    <location>
        <begin position="106"/>
        <end position="240"/>
    </location>
</feature>
<dbReference type="RefSeq" id="WP_174136771.1">
    <property type="nucleotide sequence ID" value="NZ_JABUFE010000003.1"/>
</dbReference>
<evidence type="ECO:0000256" key="2">
    <source>
        <dbReference type="ARBA" id="ARBA00023315"/>
    </source>
</evidence>
<keyword evidence="2" id="KW-0012">Acyltransferase</keyword>
<dbReference type="PANTHER" id="PTHR43877">
    <property type="entry name" value="AMINOALKYLPHOSPHONATE N-ACETYLTRANSFERASE-RELATED-RELATED"/>
    <property type="match status" value="1"/>
</dbReference>
<dbReference type="InterPro" id="IPR016181">
    <property type="entry name" value="Acyl_CoA_acyltransferase"/>
</dbReference>
<dbReference type="InterPro" id="IPR050832">
    <property type="entry name" value="Bact_Acetyltransf"/>
</dbReference>
<comment type="caution">
    <text evidence="4">The sequence shown here is derived from an EMBL/GenBank/DDBJ whole genome shotgun (WGS) entry which is preliminary data.</text>
</comment>
<protein>
    <submittedName>
        <fullName evidence="4">GNAT family N-acetyltransferase</fullName>
    </submittedName>
</protein>
<dbReference type="Gene3D" id="3.40.630.30">
    <property type="match status" value="1"/>
</dbReference>
<dbReference type="PROSITE" id="PS51186">
    <property type="entry name" value="GNAT"/>
    <property type="match status" value="1"/>
</dbReference>
<reference evidence="4 5" key="1">
    <citation type="submission" date="2020-06" db="EMBL/GenBank/DDBJ databases">
        <title>Sulfitobacter algicola sp. nov., isolated from green algae.</title>
        <authorList>
            <person name="Wang C."/>
        </authorList>
    </citation>
    <scope>NUCLEOTIDE SEQUENCE [LARGE SCALE GENOMIC DNA]</scope>
    <source>
        <strain evidence="4 5">1151</strain>
    </source>
</reference>
<accession>A0ABX2IWU4</accession>
<dbReference type="SUPFAM" id="SSF55729">
    <property type="entry name" value="Acyl-CoA N-acyltransferases (Nat)"/>
    <property type="match status" value="1"/>
</dbReference>
<dbReference type="Pfam" id="PF00583">
    <property type="entry name" value="Acetyltransf_1"/>
    <property type="match status" value="1"/>
</dbReference>
<dbReference type="Proteomes" id="UP000777935">
    <property type="component" value="Unassembled WGS sequence"/>
</dbReference>
<proteinExistence type="predicted"/>
<keyword evidence="5" id="KW-1185">Reference proteome</keyword>
<sequence>MITADALYKAIDITWPPASWHTKGPWLLREGRGGGSRVSAATLNGDLDDITQAENAMRVLGQTPLFMVRDGEIDLDKALAEKDYAISKPVTLYAIPTAELATDRPPPVTCFTVWEPLQIMRDIWAAGGINAARIDVMDRVQTAKTGILGRLNDSPAAAAFVALHENIAMLHALEVLPHQRRQGMGQHMMRAAAFWAQEQGADYVSVLVTQDNTGANGLYRGLGMSPVAAYHYRELTETVR</sequence>
<organism evidence="4 5">
    <name type="scientific">Parasulfitobacter algicola</name>
    <dbReference type="NCBI Taxonomy" id="2614809"/>
    <lineage>
        <taxon>Bacteria</taxon>
        <taxon>Pseudomonadati</taxon>
        <taxon>Pseudomonadota</taxon>
        <taxon>Alphaproteobacteria</taxon>
        <taxon>Rhodobacterales</taxon>
        <taxon>Roseobacteraceae</taxon>
        <taxon>Parasulfitobacter</taxon>
    </lineage>
</organism>